<dbReference type="EMBL" id="BSXT01001966">
    <property type="protein sequence ID" value="GMF46393.1"/>
    <property type="molecule type" value="Genomic_DNA"/>
</dbReference>
<comment type="caution">
    <text evidence="1">The sequence shown here is derived from an EMBL/GenBank/DDBJ whole genome shotgun (WGS) entry which is preliminary data.</text>
</comment>
<reference evidence="1" key="1">
    <citation type="submission" date="2023-04" db="EMBL/GenBank/DDBJ databases">
        <title>Phytophthora fragariaefolia NBRC 109709.</title>
        <authorList>
            <person name="Ichikawa N."/>
            <person name="Sato H."/>
            <person name="Tonouchi N."/>
        </authorList>
    </citation>
    <scope>NUCLEOTIDE SEQUENCE</scope>
    <source>
        <strain evidence="1">NBRC 109709</strain>
    </source>
</reference>
<evidence type="ECO:0000313" key="1">
    <source>
        <dbReference type="EMBL" id="GMF46393.1"/>
    </source>
</evidence>
<sequence>MVVRPQYKYYLEFWLRTEPQRLKEWSRGNGITPSSAWQLLRIDTIPAAELESSLLYQAYIRYAKMHDDKLFRRYNKGKPIQSILPAYNKKIRYPEQMDDMVRLWVAERRPARYVQKVLDLRLSQEKDPAFQYWQKYIDQIVDQALKEVRAS</sequence>
<gene>
    <name evidence="1" type="ORF">Pfra01_001704100</name>
</gene>
<name>A0A9W6XT74_9STRA</name>
<keyword evidence="2" id="KW-1185">Reference proteome</keyword>
<evidence type="ECO:0000313" key="2">
    <source>
        <dbReference type="Proteomes" id="UP001165121"/>
    </source>
</evidence>
<protein>
    <submittedName>
        <fullName evidence="1">Unnamed protein product</fullName>
    </submittedName>
</protein>
<proteinExistence type="predicted"/>
<organism evidence="1 2">
    <name type="scientific">Phytophthora fragariaefolia</name>
    <dbReference type="NCBI Taxonomy" id="1490495"/>
    <lineage>
        <taxon>Eukaryota</taxon>
        <taxon>Sar</taxon>
        <taxon>Stramenopiles</taxon>
        <taxon>Oomycota</taxon>
        <taxon>Peronosporomycetes</taxon>
        <taxon>Peronosporales</taxon>
        <taxon>Peronosporaceae</taxon>
        <taxon>Phytophthora</taxon>
    </lineage>
</organism>
<accession>A0A9W6XT74</accession>
<dbReference type="AlphaFoldDB" id="A0A9W6XT74"/>
<dbReference type="Proteomes" id="UP001165121">
    <property type="component" value="Unassembled WGS sequence"/>
</dbReference>
<dbReference type="OrthoDB" id="119380at2759"/>